<dbReference type="RefSeq" id="WP_341428600.1">
    <property type="nucleotide sequence ID" value="NZ_JBBUTG010000025.1"/>
</dbReference>
<name>A0ABU9BZB6_9BURK</name>
<proteinExistence type="predicted"/>
<protein>
    <submittedName>
        <fullName evidence="1">Uncharacterized protein</fullName>
    </submittedName>
</protein>
<dbReference type="EMBL" id="JBBUTG010000025">
    <property type="protein sequence ID" value="MEK8034172.1"/>
    <property type="molecule type" value="Genomic_DNA"/>
</dbReference>
<comment type="caution">
    <text evidence="1">The sequence shown here is derived from an EMBL/GenBank/DDBJ whole genome shotgun (WGS) entry which is preliminary data.</text>
</comment>
<organism evidence="1 2">
    <name type="scientific">Ideonella lacteola</name>
    <dbReference type="NCBI Taxonomy" id="2984193"/>
    <lineage>
        <taxon>Bacteria</taxon>
        <taxon>Pseudomonadati</taxon>
        <taxon>Pseudomonadota</taxon>
        <taxon>Betaproteobacteria</taxon>
        <taxon>Burkholderiales</taxon>
        <taxon>Sphaerotilaceae</taxon>
        <taxon>Ideonella</taxon>
    </lineage>
</organism>
<reference evidence="1 2" key="1">
    <citation type="submission" date="2024-04" db="EMBL/GenBank/DDBJ databases">
        <title>Novel species of the genus Ideonella isolated from streams.</title>
        <authorList>
            <person name="Lu H."/>
        </authorList>
    </citation>
    <scope>NUCLEOTIDE SEQUENCE [LARGE SCALE GENOMIC DNA]</scope>
    <source>
        <strain evidence="1 2">DXS29W</strain>
    </source>
</reference>
<gene>
    <name evidence="1" type="ORF">AACH06_25380</name>
</gene>
<sequence length="264" mass="28524">MTTTATWAMLAPQYQWRVNLVPQHVQAQAARLRAPLPDGTDATNGLGNNGAAPWRLLSGWRWRAPRAGGPLAAWGAQPDAAGWQAWWLTRAATSGDEASGESAGFSVDLLYRTASGPGEAGAATDLPSRPDWVPVLTGFLWQQAHGSSIDRGFELGVPATPAAGLTVLPSTVVLVPRLHVAECQQAQGRWQPGDDAQGARLPWRGTDWVLQGLTLRFAQSHTPNPSEVAFAPDESGTWRLQWREGDVQPGFDWSVRACRLRRPG</sequence>
<evidence type="ECO:0000313" key="1">
    <source>
        <dbReference type="EMBL" id="MEK8034172.1"/>
    </source>
</evidence>
<evidence type="ECO:0000313" key="2">
    <source>
        <dbReference type="Proteomes" id="UP001371218"/>
    </source>
</evidence>
<keyword evidence="2" id="KW-1185">Reference proteome</keyword>
<dbReference type="Proteomes" id="UP001371218">
    <property type="component" value="Unassembled WGS sequence"/>
</dbReference>
<accession>A0ABU9BZB6</accession>